<dbReference type="RefSeq" id="WP_056966744.1">
    <property type="nucleotide sequence ID" value="NZ_BJOQ01000043.1"/>
</dbReference>
<dbReference type="AlphaFoldDB" id="A0A1B2A6X0"/>
<dbReference type="PANTHER" id="PTHR12304:SF4">
    <property type="entry name" value="URIDINE NUCLEOSIDASE"/>
    <property type="match status" value="1"/>
</dbReference>
<dbReference type="GeneID" id="49610478"/>
<name>A0A1B2A6X0_LATCU</name>
<dbReference type="PANTHER" id="PTHR12304">
    <property type="entry name" value="INOSINE-URIDINE PREFERRING NUCLEOSIDE HYDROLASE"/>
    <property type="match status" value="1"/>
</dbReference>
<dbReference type="SUPFAM" id="SSF53590">
    <property type="entry name" value="Nucleoside hydrolase"/>
    <property type="match status" value="1"/>
</dbReference>
<protein>
    <submittedName>
        <fullName evidence="1">Nucleoside hydrolase</fullName>
    </submittedName>
</protein>
<dbReference type="GO" id="GO:0008477">
    <property type="term" value="F:purine nucleosidase activity"/>
    <property type="evidence" value="ECO:0007669"/>
    <property type="project" value="TreeGrafter"/>
</dbReference>
<evidence type="ECO:0000313" key="1">
    <source>
        <dbReference type="EMBL" id="AXN35751.1"/>
    </source>
</evidence>
<dbReference type="Proteomes" id="UP000257607">
    <property type="component" value="Chromosome"/>
</dbReference>
<dbReference type="GO" id="GO:0006152">
    <property type="term" value="P:purine nucleoside catabolic process"/>
    <property type="evidence" value="ECO:0007669"/>
    <property type="project" value="TreeGrafter"/>
</dbReference>
<keyword evidence="1" id="KW-0378">Hydrolase</keyword>
<dbReference type="OrthoDB" id="9797882at2"/>
<dbReference type="InterPro" id="IPR036452">
    <property type="entry name" value="Ribo_hydro-like"/>
</dbReference>
<dbReference type="Gene3D" id="3.90.245.10">
    <property type="entry name" value="Ribonucleoside hydrolase-like"/>
    <property type="match status" value="1"/>
</dbReference>
<dbReference type="InterPro" id="IPR023186">
    <property type="entry name" value="IUNH"/>
</dbReference>
<evidence type="ECO:0000313" key="2">
    <source>
        <dbReference type="Proteomes" id="UP000257607"/>
    </source>
</evidence>
<dbReference type="Pfam" id="PF01156">
    <property type="entry name" value="IU_nuc_hydro"/>
    <property type="match status" value="1"/>
</dbReference>
<accession>A0A1B2A6X0</accession>
<proteinExistence type="predicted"/>
<reference evidence="1 2" key="1">
    <citation type="submission" date="2018-07" db="EMBL/GenBank/DDBJ databases">
        <title>Lactobacillus curvatus genome sequence.</title>
        <authorList>
            <person name="Prechtl R."/>
        </authorList>
    </citation>
    <scope>NUCLEOTIDE SEQUENCE [LARGE SCALE GENOMIC DNA]</scope>
    <source>
        <strain evidence="1 2">TMW 1.1928</strain>
    </source>
</reference>
<organism evidence="1 2">
    <name type="scientific">Latilactobacillus curvatus</name>
    <name type="common">Lactobacillus curvatus</name>
    <dbReference type="NCBI Taxonomy" id="28038"/>
    <lineage>
        <taxon>Bacteria</taxon>
        <taxon>Bacillati</taxon>
        <taxon>Bacillota</taxon>
        <taxon>Bacilli</taxon>
        <taxon>Lactobacillales</taxon>
        <taxon>Lactobacillaceae</taxon>
        <taxon>Latilactobacillus</taxon>
    </lineage>
</organism>
<dbReference type="InterPro" id="IPR001910">
    <property type="entry name" value="Inosine/uridine_hydrolase_dom"/>
</dbReference>
<dbReference type="GO" id="GO:0005829">
    <property type="term" value="C:cytosol"/>
    <property type="evidence" value="ECO:0007669"/>
    <property type="project" value="TreeGrafter"/>
</dbReference>
<dbReference type="CDD" id="cd02653">
    <property type="entry name" value="nuc_hydro_3"/>
    <property type="match status" value="1"/>
</dbReference>
<gene>
    <name evidence="1" type="ORF">DT351_04985</name>
</gene>
<dbReference type="EMBL" id="CP031003">
    <property type="protein sequence ID" value="AXN35751.1"/>
    <property type="molecule type" value="Genomic_DNA"/>
</dbReference>
<sequence length="324" mass="35860">MQTRKIIIDCDPGIDDTLALNLAIQSPAVEVVAITIVCGNVPVQIGVDNAFKCLERLGRLDIPVYVGADKPLHKPFVSAQDTHGMDGLGDSHIPRLSTIQPAQQSAADFLAATFSQPSDISIIALGPLTNIATALQRNPDLGRHCARFVSMGGTYKSHGNCSPVAEFNYWSDPDAALLVFDQLDQKIEMVGLDVTREIVFTPTLLAYCQRVNPEVGDYLKAITQFYFDFHWQYEHIIGCVINDPLAVAYFIDPTLCHGFESYTTVETTGISIGQTLVDRFDFWHRPANSLILTKVDTNRFFEQFLTVVLNAQATLIKTDLPKLR</sequence>